<feature type="domain" description="Bacterial sugar transferase" evidence="2">
    <location>
        <begin position="3"/>
        <end position="195"/>
    </location>
</feature>
<dbReference type="AlphaFoldDB" id="A0A3B0UBM9"/>
<keyword evidence="1" id="KW-0472">Membrane</keyword>
<dbReference type="GO" id="GO:0016780">
    <property type="term" value="F:phosphotransferase activity, for other substituted phosphate groups"/>
    <property type="evidence" value="ECO:0007669"/>
    <property type="project" value="TreeGrafter"/>
</dbReference>
<name>A0A3B0UBM9_9ZZZZ</name>
<evidence type="ECO:0000256" key="1">
    <source>
        <dbReference type="SAM" id="Phobius"/>
    </source>
</evidence>
<dbReference type="InterPro" id="IPR003362">
    <property type="entry name" value="Bact_transf"/>
</dbReference>
<proteinExistence type="predicted"/>
<feature type="transmembrane region" description="Helical" evidence="1">
    <location>
        <begin position="6"/>
        <end position="32"/>
    </location>
</feature>
<dbReference type="EMBL" id="UOET01000168">
    <property type="protein sequence ID" value="VAW27868.1"/>
    <property type="molecule type" value="Genomic_DNA"/>
</dbReference>
<organism evidence="3">
    <name type="scientific">hydrothermal vent metagenome</name>
    <dbReference type="NCBI Taxonomy" id="652676"/>
    <lineage>
        <taxon>unclassified sequences</taxon>
        <taxon>metagenomes</taxon>
        <taxon>ecological metagenomes</taxon>
    </lineage>
</organism>
<reference evidence="3" key="1">
    <citation type="submission" date="2018-06" db="EMBL/GenBank/DDBJ databases">
        <authorList>
            <person name="Zhirakovskaya E."/>
        </authorList>
    </citation>
    <scope>NUCLEOTIDE SEQUENCE</scope>
</reference>
<gene>
    <name evidence="3" type="ORF">MNBD_BACTEROID07-538</name>
</gene>
<sequence length="197" mass="22253">MGKRVFDIIVAVIGLCLLSPLFMIIIALIIVLDGGAPFFVQQRVGKGGRLFSLYKFRTMKSGLASGKHDFNAGETSRITPLGKILRRTKLDELPQLLNVLKGDMSLVGPRPEVKKWTLVYPEKWEVVHRVKPGITDNASIIFRHEEEMLADTVSPEDTYRETILPKKLEIYTDYVNSMSFSGDIKILLKTMKAVWTD</sequence>
<protein>
    <submittedName>
        <fullName evidence="3">Bacterial sugar transferase</fullName>
    </submittedName>
</protein>
<dbReference type="Pfam" id="PF02397">
    <property type="entry name" value="Bac_transf"/>
    <property type="match status" value="1"/>
</dbReference>
<keyword evidence="3" id="KW-0808">Transferase</keyword>
<evidence type="ECO:0000313" key="3">
    <source>
        <dbReference type="EMBL" id="VAW27868.1"/>
    </source>
</evidence>
<accession>A0A3B0UBM9</accession>
<keyword evidence="1" id="KW-1133">Transmembrane helix</keyword>
<keyword evidence="1" id="KW-0812">Transmembrane</keyword>
<dbReference type="PANTHER" id="PTHR30576:SF20">
    <property type="entry name" value="QUINOVOSAMINEPHOSPHOTRANSFERAE-RELATED"/>
    <property type="match status" value="1"/>
</dbReference>
<dbReference type="PANTHER" id="PTHR30576">
    <property type="entry name" value="COLANIC BIOSYNTHESIS UDP-GLUCOSE LIPID CARRIER TRANSFERASE"/>
    <property type="match status" value="1"/>
</dbReference>
<evidence type="ECO:0000259" key="2">
    <source>
        <dbReference type="Pfam" id="PF02397"/>
    </source>
</evidence>